<dbReference type="PANTHER" id="PTHR46855">
    <property type="entry name" value="OSJNBB0038F03.10 PROTEIN"/>
    <property type="match status" value="1"/>
</dbReference>
<keyword evidence="1" id="KW-0805">Transcription regulation</keyword>
<dbReference type="SMART" id="SM00401">
    <property type="entry name" value="ZnF_GATA"/>
    <property type="match status" value="1"/>
</dbReference>
<evidence type="ECO:0000256" key="3">
    <source>
        <dbReference type="ARBA" id="ARBA00023163"/>
    </source>
</evidence>
<dbReference type="SUPFAM" id="SSF57716">
    <property type="entry name" value="Glucocorticoid receptor-like (DNA-binding domain)"/>
    <property type="match status" value="1"/>
</dbReference>
<evidence type="ECO:0000259" key="6">
    <source>
        <dbReference type="PROSITE" id="PS50114"/>
    </source>
</evidence>
<evidence type="ECO:0000256" key="1">
    <source>
        <dbReference type="ARBA" id="ARBA00023015"/>
    </source>
</evidence>
<reference evidence="7 8" key="1">
    <citation type="submission" date="2024-01" db="EMBL/GenBank/DDBJ databases">
        <title>The genomes of 5 underutilized Papilionoideae crops provide insights into root nodulation and disease resistanc.</title>
        <authorList>
            <person name="Jiang F."/>
        </authorList>
    </citation>
    <scope>NUCLEOTIDE SEQUENCE [LARGE SCALE GENOMIC DNA]</scope>
    <source>
        <strain evidence="7">JINMINGXINNONG_FW02</strain>
        <tissue evidence="7">Leaves</tissue>
    </source>
</reference>
<dbReference type="InterPro" id="IPR044589">
    <property type="entry name" value="GATA26/27"/>
</dbReference>
<evidence type="ECO:0000313" key="7">
    <source>
        <dbReference type="EMBL" id="KAK7331644.1"/>
    </source>
</evidence>
<dbReference type="PROSITE" id="PS50114">
    <property type="entry name" value="GATA_ZN_FINGER_2"/>
    <property type="match status" value="1"/>
</dbReference>
<accession>A0AAN9LCA2</accession>
<dbReference type="InterPro" id="IPR000679">
    <property type="entry name" value="Znf_GATA"/>
</dbReference>
<keyword evidence="4" id="KW-0479">Metal-binding</keyword>
<dbReference type="GO" id="GO:0043565">
    <property type="term" value="F:sequence-specific DNA binding"/>
    <property type="evidence" value="ECO:0007669"/>
    <property type="project" value="InterPro"/>
</dbReference>
<dbReference type="Gene3D" id="3.30.50.10">
    <property type="entry name" value="Erythroid Transcription Factor GATA-1, subunit A"/>
    <property type="match status" value="1"/>
</dbReference>
<dbReference type="InterPro" id="IPR013088">
    <property type="entry name" value="Znf_NHR/GATA"/>
</dbReference>
<keyword evidence="4" id="KW-0862">Zinc</keyword>
<dbReference type="GO" id="GO:0008270">
    <property type="term" value="F:zinc ion binding"/>
    <property type="evidence" value="ECO:0007669"/>
    <property type="project" value="UniProtKB-KW"/>
</dbReference>
<dbReference type="Proteomes" id="UP001374584">
    <property type="component" value="Unassembled WGS sequence"/>
</dbReference>
<dbReference type="PROSITE" id="PS00344">
    <property type="entry name" value="GATA_ZN_FINGER_1"/>
    <property type="match status" value="1"/>
</dbReference>
<organism evidence="7 8">
    <name type="scientific">Phaseolus coccineus</name>
    <name type="common">Scarlet runner bean</name>
    <name type="synonym">Phaseolus multiflorus</name>
    <dbReference type="NCBI Taxonomy" id="3886"/>
    <lineage>
        <taxon>Eukaryota</taxon>
        <taxon>Viridiplantae</taxon>
        <taxon>Streptophyta</taxon>
        <taxon>Embryophyta</taxon>
        <taxon>Tracheophyta</taxon>
        <taxon>Spermatophyta</taxon>
        <taxon>Magnoliopsida</taxon>
        <taxon>eudicotyledons</taxon>
        <taxon>Gunneridae</taxon>
        <taxon>Pentapetalae</taxon>
        <taxon>rosids</taxon>
        <taxon>fabids</taxon>
        <taxon>Fabales</taxon>
        <taxon>Fabaceae</taxon>
        <taxon>Papilionoideae</taxon>
        <taxon>50 kb inversion clade</taxon>
        <taxon>NPAAA clade</taxon>
        <taxon>indigoferoid/millettioid clade</taxon>
        <taxon>Phaseoleae</taxon>
        <taxon>Phaseolus</taxon>
    </lineage>
</organism>
<protein>
    <recommendedName>
        <fullName evidence="6">GATA-type domain-containing protein</fullName>
    </recommendedName>
</protein>
<dbReference type="GO" id="GO:0006355">
    <property type="term" value="P:regulation of DNA-templated transcription"/>
    <property type="evidence" value="ECO:0007669"/>
    <property type="project" value="InterPro"/>
</dbReference>
<feature type="domain" description="GATA-type" evidence="6">
    <location>
        <begin position="7"/>
        <end position="40"/>
    </location>
</feature>
<dbReference type="AlphaFoldDB" id="A0AAN9LCA2"/>
<sequence length="164" mass="19186">MVKKGPCSHCRINSTPLWRNGPAEKPVLCNACGSRYKLKGHLENYLPKHHKNYDEIHLNVEDQLSAHNGSSNESSPDFHYESEQDFGNNIPTRKRSRVVYRQMTPLERFQKRLLSLYRSEKQPKERFPEEDILVDNVNNFIPTTEIGLGLVLLRQIRDHSDFHF</sequence>
<feature type="compositionally biased region" description="Polar residues" evidence="5">
    <location>
        <begin position="66"/>
        <end position="75"/>
    </location>
</feature>
<name>A0AAN9LCA2_PHACN</name>
<keyword evidence="3" id="KW-0804">Transcription</keyword>
<evidence type="ECO:0000256" key="4">
    <source>
        <dbReference type="PROSITE-ProRule" id="PRU00094"/>
    </source>
</evidence>
<evidence type="ECO:0000313" key="8">
    <source>
        <dbReference type="Proteomes" id="UP001374584"/>
    </source>
</evidence>
<comment type="caution">
    <text evidence="7">The sequence shown here is derived from an EMBL/GenBank/DDBJ whole genome shotgun (WGS) entry which is preliminary data.</text>
</comment>
<keyword evidence="4" id="KW-0863">Zinc-finger</keyword>
<gene>
    <name evidence="7" type="ORF">VNO80_28381</name>
</gene>
<dbReference type="PANTHER" id="PTHR46855:SF21">
    <property type="entry name" value="GATA ZINC FINGER PROTEIN"/>
    <property type="match status" value="1"/>
</dbReference>
<keyword evidence="2" id="KW-0238">DNA-binding</keyword>
<feature type="region of interest" description="Disordered" evidence="5">
    <location>
        <begin position="66"/>
        <end position="93"/>
    </location>
</feature>
<proteinExistence type="predicted"/>
<evidence type="ECO:0000256" key="5">
    <source>
        <dbReference type="SAM" id="MobiDB-lite"/>
    </source>
</evidence>
<dbReference type="Pfam" id="PF00320">
    <property type="entry name" value="GATA"/>
    <property type="match status" value="1"/>
</dbReference>
<evidence type="ECO:0000256" key="2">
    <source>
        <dbReference type="ARBA" id="ARBA00023125"/>
    </source>
</evidence>
<keyword evidence="8" id="KW-1185">Reference proteome</keyword>
<dbReference type="EMBL" id="JAYMYR010000011">
    <property type="protein sequence ID" value="KAK7331644.1"/>
    <property type="molecule type" value="Genomic_DNA"/>
</dbReference>
<dbReference type="CDD" id="cd00202">
    <property type="entry name" value="ZnF_GATA"/>
    <property type="match status" value="1"/>
</dbReference>